<name>A0A3B0WGP6_9ZZZZ</name>
<dbReference type="Gene3D" id="3.40.1260.10">
    <property type="entry name" value="DsrEFH-like"/>
    <property type="match status" value="1"/>
</dbReference>
<evidence type="ECO:0000256" key="1">
    <source>
        <dbReference type="SAM" id="Phobius"/>
    </source>
</evidence>
<organism evidence="2">
    <name type="scientific">hydrothermal vent metagenome</name>
    <dbReference type="NCBI Taxonomy" id="652676"/>
    <lineage>
        <taxon>unclassified sequences</taxon>
        <taxon>metagenomes</taxon>
        <taxon>ecological metagenomes</taxon>
    </lineage>
</organism>
<keyword evidence="1" id="KW-0472">Membrane</keyword>
<keyword evidence="1" id="KW-0812">Transmembrane</keyword>
<dbReference type="InterPro" id="IPR027396">
    <property type="entry name" value="DsrEFH-like"/>
</dbReference>
<dbReference type="SUPFAM" id="SSF75169">
    <property type="entry name" value="DsrEFH-like"/>
    <property type="match status" value="1"/>
</dbReference>
<gene>
    <name evidence="2" type="ORF">MNBD_GAMMA06-1585</name>
</gene>
<dbReference type="PANTHER" id="PTHR37691">
    <property type="entry name" value="BLR3518 PROTEIN"/>
    <property type="match status" value="1"/>
</dbReference>
<dbReference type="PANTHER" id="PTHR37691:SF1">
    <property type="entry name" value="BLR3518 PROTEIN"/>
    <property type="match status" value="1"/>
</dbReference>
<feature type="transmembrane region" description="Helical" evidence="1">
    <location>
        <begin position="74"/>
        <end position="96"/>
    </location>
</feature>
<sequence>MSINEYSEDRLNLFIDEQLDSDEMNEIHEALLDSKELRERVCQLKAVRELVGYAYSEVPPSRHESIGKKRSSAILGKAVAASMILVIGVILGWTTYEYTPGAVSAISAENTFQYVANHVNVDHGKRKIVLHIDSSDVRIVNAALNEVEQLLATYHKANRPIELDIVTNKSGINILREDVSPYISRIKKLIDNNDEVAVYACNRSIAKALKKEGVEIVLMQGVTKNKTARELIPERLKNGWVYIKA</sequence>
<evidence type="ECO:0008006" key="3">
    <source>
        <dbReference type="Google" id="ProtNLM"/>
    </source>
</evidence>
<evidence type="ECO:0000313" key="2">
    <source>
        <dbReference type="EMBL" id="VAW50462.1"/>
    </source>
</evidence>
<reference evidence="2" key="1">
    <citation type="submission" date="2018-06" db="EMBL/GenBank/DDBJ databases">
        <authorList>
            <person name="Zhirakovskaya E."/>
        </authorList>
    </citation>
    <scope>NUCLEOTIDE SEQUENCE</scope>
</reference>
<accession>A0A3B0WGP6</accession>
<keyword evidence="1" id="KW-1133">Transmembrane helix</keyword>
<proteinExistence type="predicted"/>
<dbReference type="AlphaFoldDB" id="A0A3B0WGP6"/>
<protein>
    <recommendedName>
        <fullName evidence="3">Zinc-finger domain-containing protein</fullName>
    </recommendedName>
</protein>
<dbReference type="EMBL" id="UOFD01000014">
    <property type="protein sequence ID" value="VAW50462.1"/>
    <property type="molecule type" value="Genomic_DNA"/>
</dbReference>